<dbReference type="PhylomeDB" id="Q5JF55"/>
<keyword evidence="2" id="KW-1185">Reference proteome</keyword>
<name>Q5JF55_THEKO</name>
<dbReference type="KEGG" id="tko:TK0576"/>
<organism evidence="1 2">
    <name type="scientific">Thermococcus kodakarensis (strain ATCC BAA-918 / JCM 12380 / KOD1)</name>
    <name type="common">Pyrococcus kodakaraensis (strain KOD1)</name>
    <dbReference type="NCBI Taxonomy" id="69014"/>
    <lineage>
        <taxon>Archaea</taxon>
        <taxon>Methanobacteriati</taxon>
        <taxon>Methanobacteriota</taxon>
        <taxon>Thermococci</taxon>
        <taxon>Thermococcales</taxon>
        <taxon>Thermococcaceae</taxon>
        <taxon>Thermococcus</taxon>
    </lineage>
</organism>
<evidence type="ECO:0000313" key="2">
    <source>
        <dbReference type="Proteomes" id="UP000000536"/>
    </source>
</evidence>
<dbReference type="EnsemblBacteria" id="BAD84765">
    <property type="protein sequence ID" value="BAD84765"/>
    <property type="gene ID" value="TK0576"/>
</dbReference>
<proteinExistence type="predicted"/>
<dbReference type="eggNOG" id="arCOG07101">
    <property type="taxonomic scope" value="Archaea"/>
</dbReference>
<sequence>MPRRRKFPDYVSIRVPVYQPPNSVLELLFDGKTLEIARKVVDYLKQNGGLFKDEYQEALGVDGADKVLYFRVMKKLLALGMVREDAGVYKLSDRFSERMENLAKMWKFEIGKVAELW</sequence>
<dbReference type="Proteomes" id="UP000000536">
    <property type="component" value="Chromosome"/>
</dbReference>
<dbReference type="PATRIC" id="fig|69014.16.peg.562"/>
<reference evidence="1 2" key="1">
    <citation type="journal article" date="2005" name="Genome Res.">
        <title>Complete genome sequence of the hyperthermophilic archaeon Thermococcus kodakaraensis KOD1 and comparison with Pyrococcus genomes.</title>
        <authorList>
            <person name="Fukui T."/>
            <person name="Atomi H."/>
            <person name="Kanai T."/>
            <person name="Matsumi R."/>
            <person name="Fujiwara S."/>
            <person name="Imanaka T."/>
        </authorList>
    </citation>
    <scope>NUCLEOTIDE SEQUENCE [LARGE SCALE GENOMIC DNA]</scope>
    <source>
        <strain evidence="2">ATCC BAA-918 / JCM 12380 / KOD1</strain>
    </source>
</reference>
<dbReference type="RefSeq" id="WP_011249531.1">
    <property type="nucleotide sequence ID" value="NC_006624.1"/>
</dbReference>
<accession>Q5JF55</accession>
<dbReference type="OrthoDB" id="87843at2157"/>
<protein>
    <submittedName>
        <fullName evidence="1">Uncharacterized protein</fullName>
    </submittedName>
</protein>
<dbReference type="AlphaFoldDB" id="Q5JF55"/>
<dbReference type="STRING" id="69014.TK0576"/>
<dbReference type="HOGENOM" id="CLU_2127939_0_0_2"/>
<evidence type="ECO:0000313" key="1">
    <source>
        <dbReference type="EMBL" id="BAD84765.1"/>
    </source>
</evidence>
<dbReference type="EMBL" id="AP006878">
    <property type="protein sequence ID" value="BAD84765.1"/>
    <property type="molecule type" value="Genomic_DNA"/>
</dbReference>
<dbReference type="InParanoid" id="Q5JF55"/>
<dbReference type="GeneID" id="78447090"/>
<gene>
    <name evidence="1" type="ordered locus">TK0576</name>
</gene>